<evidence type="ECO:0000256" key="3">
    <source>
        <dbReference type="ARBA" id="ARBA00022741"/>
    </source>
</evidence>
<feature type="binding site" evidence="7">
    <location>
        <begin position="138"/>
        <end position="139"/>
    </location>
    <ligand>
        <name>ATP</name>
        <dbReference type="ChEBI" id="CHEBI:30616"/>
    </ligand>
</feature>
<dbReference type="InterPro" id="IPR000719">
    <property type="entry name" value="Prot_kinase_dom"/>
</dbReference>
<feature type="active site" description="Proton acceptor" evidence="6">
    <location>
        <position position="134"/>
    </location>
</feature>
<protein>
    <recommendedName>
        <fullName evidence="11">Aurora kinase</fullName>
        <ecNumber evidence="11">2.7.11.1</ecNumber>
    </recommendedName>
</protein>
<dbReference type="STRING" id="646526.A0A1W0E419"/>
<dbReference type="PIRSF" id="PIRSF000654">
    <property type="entry name" value="Integrin-linked_kinase"/>
    <property type="match status" value="1"/>
</dbReference>
<feature type="domain" description="Protein kinase" evidence="12">
    <location>
        <begin position="11"/>
        <end position="263"/>
    </location>
</feature>
<dbReference type="CDD" id="cd14007">
    <property type="entry name" value="STKc_Aurora"/>
    <property type="match status" value="1"/>
</dbReference>
<dbReference type="InterPro" id="IPR030616">
    <property type="entry name" value="Aur-like"/>
</dbReference>
<dbReference type="GO" id="GO:0004674">
    <property type="term" value="F:protein serine/threonine kinase activity"/>
    <property type="evidence" value="ECO:0007669"/>
    <property type="project" value="UniProtKB-KW"/>
</dbReference>
<dbReference type="OrthoDB" id="377346at2759"/>
<feature type="binding site" evidence="7 9">
    <location>
        <position position="40"/>
    </location>
    <ligand>
        <name>ATP</name>
        <dbReference type="ChEBI" id="CHEBI:30616"/>
    </ligand>
</feature>
<dbReference type="GO" id="GO:0005524">
    <property type="term" value="F:ATP binding"/>
    <property type="evidence" value="ECO:0007669"/>
    <property type="project" value="UniProtKB-UniRule"/>
</dbReference>
<evidence type="ECO:0000313" key="13">
    <source>
        <dbReference type="EMBL" id="OQS53978.1"/>
    </source>
</evidence>
<dbReference type="SMART" id="SM00220">
    <property type="entry name" value="S_TKc"/>
    <property type="match status" value="1"/>
</dbReference>
<evidence type="ECO:0000256" key="10">
    <source>
        <dbReference type="RuleBase" id="RU000304"/>
    </source>
</evidence>
<dbReference type="EMBL" id="MNPJ01000023">
    <property type="protein sequence ID" value="OQS53978.1"/>
    <property type="molecule type" value="Genomic_DNA"/>
</dbReference>
<evidence type="ECO:0000256" key="1">
    <source>
        <dbReference type="ARBA" id="ARBA00022527"/>
    </source>
</evidence>
<dbReference type="FunFam" id="3.30.200.20:FF:000042">
    <property type="entry name" value="Aurora kinase A"/>
    <property type="match status" value="1"/>
</dbReference>
<dbReference type="PANTHER" id="PTHR24350">
    <property type="entry name" value="SERINE/THREONINE-PROTEIN KINASE IAL-RELATED"/>
    <property type="match status" value="1"/>
</dbReference>
<evidence type="ECO:0000256" key="11">
    <source>
        <dbReference type="RuleBase" id="RU367134"/>
    </source>
</evidence>
<evidence type="ECO:0000256" key="8">
    <source>
        <dbReference type="PIRSR" id="PIRSR630616-3"/>
    </source>
</evidence>
<evidence type="ECO:0000256" key="5">
    <source>
        <dbReference type="ARBA" id="ARBA00022840"/>
    </source>
</evidence>
<dbReference type="Proteomes" id="UP000192758">
    <property type="component" value="Unassembled WGS sequence"/>
</dbReference>
<evidence type="ECO:0000256" key="7">
    <source>
        <dbReference type="PIRSR" id="PIRSR630616-2"/>
    </source>
</evidence>
<feature type="cross-link" description="Glycyl lysine isopeptide (Lys-Gly) (interchain with G-Cter in SUMO2)" evidence="8">
    <location>
        <position position="136"/>
    </location>
</feature>
<keyword evidence="2 11" id="KW-0808">Transferase</keyword>
<evidence type="ECO:0000256" key="6">
    <source>
        <dbReference type="PIRSR" id="PIRSR630616-1"/>
    </source>
</evidence>
<comment type="caution">
    <text evidence="13">The sequence shown here is derived from an EMBL/GenBank/DDBJ whole genome shotgun (WGS) entry which is preliminary data.</text>
</comment>
<evidence type="ECO:0000256" key="4">
    <source>
        <dbReference type="ARBA" id="ARBA00022777"/>
    </source>
</evidence>
<dbReference type="InterPro" id="IPR017441">
    <property type="entry name" value="Protein_kinase_ATP_BS"/>
</dbReference>
<organism evidence="13 14">
    <name type="scientific">Ecytonucleospora hepatopenaei</name>
    <dbReference type="NCBI Taxonomy" id="646526"/>
    <lineage>
        <taxon>Eukaryota</taxon>
        <taxon>Fungi</taxon>
        <taxon>Fungi incertae sedis</taxon>
        <taxon>Microsporidia</taxon>
        <taxon>Enterocytozoonidae</taxon>
        <taxon>Ecytonucleospora</taxon>
    </lineage>
</organism>
<dbReference type="VEuPathDB" id="MicrosporidiaDB:EHP00_539"/>
<dbReference type="SUPFAM" id="SSF56112">
    <property type="entry name" value="Protein kinase-like (PK-like)"/>
    <property type="match status" value="1"/>
</dbReference>
<dbReference type="PROSITE" id="PS00107">
    <property type="entry name" value="PROTEIN_KINASE_ATP"/>
    <property type="match status" value="1"/>
</dbReference>
<dbReference type="FunFam" id="1.10.510.10:FF:000571">
    <property type="entry name" value="Maternal embryonic leucine zipper kinase"/>
    <property type="match status" value="1"/>
</dbReference>
<keyword evidence="14" id="KW-1185">Reference proteome</keyword>
<comment type="similarity">
    <text evidence="11">Belongs to the protein kinase superfamily. Ser/Thr protein kinase family. Aurora subfamily.</text>
</comment>
<evidence type="ECO:0000256" key="9">
    <source>
        <dbReference type="PROSITE-ProRule" id="PRU10141"/>
    </source>
</evidence>
<keyword evidence="1 10" id="KW-0723">Serine/threonine-protein kinase</keyword>
<name>A0A1W0E419_9MICR</name>
<keyword evidence="3 7" id="KW-0547">Nucleotide-binding</keyword>
<comment type="catalytic activity">
    <reaction evidence="11">
        <text>L-threonyl-[protein] + ATP = O-phospho-L-threonyl-[protein] + ADP + H(+)</text>
        <dbReference type="Rhea" id="RHEA:46608"/>
        <dbReference type="Rhea" id="RHEA-COMP:11060"/>
        <dbReference type="Rhea" id="RHEA-COMP:11605"/>
        <dbReference type="ChEBI" id="CHEBI:15378"/>
        <dbReference type="ChEBI" id="CHEBI:30013"/>
        <dbReference type="ChEBI" id="CHEBI:30616"/>
        <dbReference type="ChEBI" id="CHEBI:61977"/>
        <dbReference type="ChEBI" id="CHEBI:456216"/>
        <dbReference type="EC" id="2.7.11.1"/>
    </reaction>
</comment>
<feature type="binding site" evidence="7">
    <location>
        <position position="152"/>
    </location>
    <ligand>
        <name>ATP</name>
        <dbReference type="ChEBI" id="CHEBI:30616"/>
    </ligand>
</feature>
<comment type="catalytic activity">
    <reaction evidence="11">
        <text>L-seryl-[protein] + ATP = O-phospho-L-seryl-[protein] + ADP + H(+)</text>
        <dbReference type="Rhea" id="RHEA:17989"/>
        <dbReference type="Rhea" id="RHEA-COMP:9863"/>
        <dbReference type="Rhea" id="RHEA-COMP:11604"/>
        <dbReference type="ChEBI" id="CHEBI:15378"/>
        <dbReference type="ChEBI" id="CHEBI:29999"/>
        <dbReference type="ChEBI" id="CHEBI:30616"/>
        <dbReference type="ChEBI" id="CHEBI:83421"/>
        <dbReference type="ChEBI" id="CHEBI:456216"/>
        <dbReference type="EC" id="2.7.11.1"/>
    </reaction>
</comment>
<dbReference type="EC" id="2.7.11.1" evidence="11"/>
<dbReference type="PROSITE" id="PS00108">
    <property type="entry name" value="PROTEIN_KINASE_ST"/>
    <property type="match status" value="1"/>
</dbReference>
<dbReference type="PROSITE" id="PS50011">
    <property type="entry name" value="PROTEIN_KINASE_DOM"/>
    <property type="match status" value="1"/>
</dbReference>
<sequence>MSSSFTTIDDFELGEALGIGMFGQVWSAMHKREGFVCAVKIIPLSKVKDNAQVRNIRREIEIHLNIIHPNIIQMYGYFYDSSNLYIVLEYCGKEDLFRKVEEEGRLGYDTVKRYVRQLCSAIEYLHSLNIIHRDIKLENIIVDYNGNIKLCDFGWSVFDKNRKRDTFCGTKEYLCPEMCMSETYTKSVDVWCIGVLCYELIEGRVPFESAGKSMTALKNAIINDKIIYTENFTEEAKDFIEQCCSKDYKKRKTALELLSHSFFK</sequence>
<reference evidence="13 14" key="1">
    <citation type="journal article" date="2017" name="Environ. Microbiol.">
        <title>Decay of the glycolytic pathway and adaptation to intranuclear parasitism within Enterocytozoonidae microsporidia.</title>
        <authorList>
            <person name="Wiredu Boakye D."/>
            <person name="Jaroenlak P."/>
            <person name="Prachumwat A."/>
            <person name="Williams T.A."/>
            <person name="Bateman K.S."/>
            <person name="Itsathitphaisarn O."/>
            <person name="Sritunyalucksana K."/>
            <person name="Paszkiewicz K.H."/>
            <person name="Moore K.A."/>
            <person name="Stentiford G.D."/>
            <person name="Williams B.A."/>
        </authorList>
    </citation>
    <scope>NUCLEOTIDE SEQUENCE [LARGE SCALE GENOMIC DNA]</scope>
    <source>
        <strain evidence="13 14">TH1</strain>
    </source>
</reference>
<evidence type="ECO:0000259" key="12">
    <source>
        <dbReference type="PROSITE" id="PS50011"/>
    </source>
</evidence>
<evidence type="ECO:0000256" key="2">
    <source>
        <dbReference type="ARBA" id="ARBA00022679"/>
    </source>
</evidence>
<gene>
    <name evidence="13" type="primary">IPL1</name>
    <name evidence="13" type="ORF">EHP00_539</name>
</gene>
<accession>A0A1W0E419</accession>
<dbReference type="Gene3D" id="1.10.510.10">
    <property type="entry name" value="Transferase(Phosphotransferase) domain 1"/>
    <property type="match status" value="1"/>
</dbReference>
<dbReference type="InterPro" id="IPR011009">
    <property type="entry name" value="Kinase-like_dom_sf"/>
</dbReference>
<keyword evidence="5 7" id="KW-0067">ATP-binding</keyword>
<evidence type="ECO:0000313" key="14">
    <source>
        <dbReference type="Proteomes" id="UP000192758"/>
    </source>
</evidence>
<dbReference type="InterPro" id="IPR008271">
    <property type="entry name" value="Ser/Thr_kinase_AS"/>
</dbReference>
<keyword evidence="4 11" id="KW-0418">Kinase</keyword>
<dbReference type="AlphaFoldDB" id="A0A1W0E419"/>
<dbReference type="Pfam" id="PF00069">
    <property type="entry name" value="Pkinase"/>
    <property type="match status" value="1"/>
</dbReference>
<proteinExistence type="inferred from homology"/>